<evidence type="ECO:0000256" key="7">
    <source>
        <dbReference type="ARBA" id="ARBA00023157"/>
    </source>
</evidence>
<keyword evidence="3" id="KW-0479">Metal-binding</keyword>
<dbReference type="InterPro" id="IPR029058">
    <property type="entry name" value="AB_hydrolase_fold"/>
</dbReference>
<dbReference type="OrthoDB" id="3039123at2759"/>
<keyword evidence="10" id="KW-1185">Reference proteome</keyword>
<accession>A0A3D8S2U1</accession>
<comment type="caution">
    <text evidence="9">The sequence shown here is derived from an EMBL/GenBank/DDBJ whole genome shotgun (WGS) entry which is preliminary data.</text>
</comment>
<dbReference type="SUPFAM" id="SSF53474">
    <property type="entry name" value="alpha/beta-Hydrolases"/>
    <property type="match status" value="1"/>
</dbReference>
<dbReference type="EMBL" id="PDLN01000007">
    <property type="protein sequence ID" value="RDW80394.1"/>
    <property type="molecule type" value="Genomic_DNA"/>
</dbReference>
<proteinExistence type="inferred from homology"/>
<evidence type="ECO:0000256" key="1">
    <source>
        <dbReference type="ARBA" id="ARBA00006249"/>
    </source>
</evidence>
<comment type="similarity">
    <text evidence="1 8">Belongs to the tannase family.</text>
</comment>
<dbReference type="AlphaFoldDB" id="A0A3D8S2U1"/>
<feature type="signal peptide" evidence="8">
    <location>
        <begin position="1"/>
        <end position="21"/>
    </location>
</feature>
<dbReference type="PANTHER" id="PTHR33938">
    <property type="entry name" value="FERULOYL ESTERASE B-RELATED"/>
    <property type="match status" value="1"/>
</dbReference>
<keyword evidence="4 8" id="KW-0732">Signal</keyword>
<keyword evidence="6" id="KW-0106">Calcium</keyword>
<evidence type="ECO:0000256" key="6">
    <source>
        <dbReference type="ARBA" id="ARBA00022837"/>
    </source>
</evidence>
<evidence type="ECO:0000256" key="3">
    <source>
        <dbReference type="ARBA" id="ARBA00022723"/>
    </source>
</evidence>
<organism evidence="9 10">
    <name type="scientific">Coleophoma crateriformis</name>
    <dbReference type="NCBI Taxonomy" id="565419"/>
    <lineage>
        <taxon>Eukaryota</taxon>
        <taxon>Fungi</taxon>
        <taxon>Dikarya</taxon>
        <taxon>Ascomycota</taxon>
        <taxon>Pezizomycotina</taxon>
        <taxon>Leotiomycetes</taxon>
        <taxon>Helotiales</taxon>
        <taxon>Dermateaceae</taxon>
        <taxon>Coleophoma</taxon>
    </lineage>
</organism>
<keyword evidence="7" id="KW-1015">Disulfide bond</keyword>
<dbReference type="GO" id="GO:0046872">
    <property type="term" value="F:metal ion binding"/>
    <property type="evidence" value="ECO:0007669"/>
    <property type="project" value="UniProtKB-KW"/>
</dbReference>
<dbReference type="InterPro" id="IPR011118">
    <property type="entry name" value="Tannase/feruloyl_esterase"/>
</dbReference>
<evidence type="ECO:0000256" key="4">
    <source>
        <dbReference type="ARBA" id="ARBA00022729"/>
    </source>
</evidence>
<evidence type="ECO:0000256" key="5">
    <source>
        <dbReference type="ARBA" id="ARBA00022801"/>
    </source>
</evidence>
<evidence type="ECO:0000256" key="2">
    <source>
        <dbReference type="ARBA" id="ARBA00022487"/>
    </source>
</evidence>
<reference evidence="9 10" key="1">
    <citation type="journal article" date="2018" name="IMA Fungus">
        <title>IMA Genome-F 9: Draft genome sequence of Annulohypoxylon stygium, Aspergillus mulundensis, Berkeleyomyces basicola (syn. Thielaviopsis basicola), Ceratocystis smalleyi, two Cercospora beticola strains, Coleophoma cylindrospora, Fusarium fracticaudum, Phialophora cf. hyalina, and Morchella septimelata.</title>
        <authorList>
            <person name="Wingfield B.D."/>
            <person name="Bills G.F."/>
            <person name="Dong Y."/>
            <person name="Huang W."/>
            <person name="Nel W.J."/>
            <person name="Swalarsk-Parry B.S."/>
            <person name="Vaghefi N."/>
            <person name="Wilken P.M."/>
            <person name="An Z."/>
            <person name="de Beer Z.W."/>
            <person name="De Vos L."/>
            <person name="Chen L."/>
            <person name="Duong T.A."/>
            <person name="Gao Y."/>
            <person name="Hammerbacher A."/>
            <person name="Kikkert J.R."/>
            <person name="Li Y."/>
            <person name="Li H."/>
            <person name="Li K."/>
            <person name="Li Q."/>
            <person name="Liu X."/>
            <person name="Ma X."/>
            <person name="Naidoo K."/>
            <person name="Pethybridge S.J."/>
            <person name="Sun J."/>
            <person name="Steenkamp E.T."/>
            <person name="van der Nest M.A."/>
            <person name="van Wyk S."/>
            <person name="Wingfield M.J."/>
            <person name="Xiong C."/>
            <person name="Yue Q."/>
            <person name="Zhang X."/>
        </authorList>
    </citation>
    <scope>NUCLEOTIDE SEQUENCE [LARGE SCALE GENOMIC DNA]</scope>
    <source>
        <strain evidence="9 10">BP5796</strain>
    </source>
</reference>
<protein>
    <recommendedName>
        <fullName evidence="8">Carboxylic ester hydrolase</fullName>
        <ecNumber evidence="8">3.1.1.-</ecNumber>
    </recommendedName>
</protein>
<gene>
    <name evidence="9" type="ORF">BP5796_05092</name>
</gene>
<name>A0A3D8S2U1_9HELO</name>
<dbReference type="GO" id="GO:0030600">
    <property type="term" value="F:feruloyl esterase activity"/>
    <property type="evidence" value="ECO:0007669"/>
    <property type="project" value="UniProtKB-ARBA"/>
</dbReference>
<keyword evidence="2" id="KW-0719">Serine esterase</keyword>
<dbReference type="PANTHER" id="PTHR33938:SF16">
    <property type="entry name" value="CARBOXYLIC ESTER HYDROLASE"/>
    <property type="match status" value="1"/>
</dbReference>
<dbReference type="Proteomes" id="UP000256328">
    <property type="component" value="Unassembled WGS sequence"/>
</dbReference>
<dbReference type="Pfam" id="PF07519">
    <property type="entry name" value="Tannase"/>
    <property type="match status" value="1"/>
</dbReference>
<evidence type="ECO:0000313" key="9">
    <source>
        <dbReference type="EMBL" id="RDW80394.1"/>
    </source>
</evidence>
<evidence type="ECO:0000313" key="10">
    <source>
        <dbReference type="Proteomes" id="UP000256328"/>
    </source>
</evidence>
<sequence length="586" mass="63582">MTAGSMLALTAAVALWQQNATLNDVCTAAYVKSALPSSSTYPGVVVNPASVLANPVTNANVSGENFFPDATFDYCNVTFAYTHTGRNDTVNVRYWLPAPASFKNRYLSTGGGGYAINSGYGDLPGGIIYGATAGATDAGFGNFSTNLDAVNLIANNTVDWERIHMFGYEAIHELSVLGKAFTKSFFAMNTTKLYSYYQGCSEGGRDGWSQVQRFADEWDGAITGAPAMRFAFQQTQHLYSNIVEQTLNYYPPPCELEMITNLTIAACDPMDGKTDGVVSRSDLCKLNFNLNSTVGQAYYCAATSASSGMGSGSPFGASAATPAQNGTITAQGVAVAQTIIDGLKDLSGKQVYLSYQPGAVSFDDAKTAFNNVSNKWELSVNSFGAEFIARFINDQELETLPNLNNVTYDTLKGWIYQGWQKYADTLHTTWPDLTAFQAAGGKVLHFHGESDNSIPTASSVHYHESVRNVMYPNMSFNDSSAAMSDWYQLYLVPGAAHCAANTNQPNGPFPQTNLAVMIDWVEKGIKPTTLNATVLQGSNKGQNEQICAWPLRPMWSNNGTTMNCEYDQASINTWLYTFDAFKMPVY</sequence>
<evidence type="ECO:0000256" key="8">
    <source>
        <dbReference type="RuleBase" id="RU361238"/>
    </source>
</evidence>
<feature type="chain" id="PRO_5017494040" description="Carboxylic ester hydrolase" evidence="8">
    <location>
        <begin position="22"/>
        <end position="586"/>
    </location>
</feature>
<dbReference type="EC" id="3.1.1.-" evidence="8"/>
<keyword evidence="5 8" id="KW-0378">Hydrolase</keyword>